<reference evidence="2" key="2">
    <citation type="submission" date="2017-06" db="EMBL/GenBank/DDBJ databases">
        <title>WGS assembly of Brachypodium distachyon.</title>
        <authorList>
            <consortium name="The International Brachypodium Initiative"/>
            <person name="Lucas S."/>
            <person name="Harmon-Smith M."/>
            <person name="Lail K."/>
            <person name="Tice H."/>
            <person name="Grimwood J."/>
            <person name="Bruce D."/>
            <person name="Barry K."/>
            <person name="Shu S."/>
            <person name="Lindquist E."/>
            <person name="Wang M."/>
            <person name="Pitluck S."/>
            <person name="Vogel J.P."/>
            <person name="Garvin D.F."/>
            <person name="Mockler T.C."/>
            <person name="Schmutz J."/>
            <person name="Rokhsar D."/>
            <person name="Bevan M.W."/>
        </authorList>
    </citation>
    <scope>NUCLEOTIDE SEQUENCE</scope>
    <source>
        <strain evidence="2">Bd21</strain>
    </source>
</reference>
<evidence type="ECO:0000259" key="1">
    <source>
        <dbReference type="Pfam" id="PF07762"/>
    </source>
</evidence>
<dbReference type="GeneID" id="100834137"/>
<evidence type="ECO:0000313" key="2">
    <source>
        <dbReference type="EMBL" id="KQK23308.1"/>
    </source>
</evidence>
<dbReference type="PANTHER" id="PTHR33074:SF102">
    <property type="entry name" value="DUF1618 DOMAIN-CONTAINING PROTEIN"/>
    <property type="match status" value="1"/>
</dbReference>
<proteinExistence type="predicted"/>
<dbReference type="PANTHER" id="PTHR33074">
    <property type="entry name" value="EXPRESSED PROTEIN-RELATED"/>
    <property type="match status" value="1"/>
</dbReference>
<organism evidence="2">
    <name type="scientific">Brachypodium distachyon</name>
    <name type="common">Purple false brome</name>
    <name type="synonym">Trachynia distachya</name>
    <dbReference type="NCBI Taxonomy" id="15368"/>
    <lineage>
        <taxon>Eukaryota</taxon>
        <taxon>Viridiplantae</taxon>
        <taxon>Streptophyta</taxon>
        <taxon>Embryophyta</taxon>
        <taxon>Tracheophyta</taxon>
        <taxon>Spermatophyta</taxon>
        <taxon>Magnoliopsida</taxon>
        <taxon>Liliopsida</taxon>
        <taxon>Poales</taxon>
        <taxon>Poaceae</taxon>
        <taxon>BOP clade</taxon>
        <taxon>Pooideae</taxon>
        <taxon>Stipodae</taxon>
        <taxon>Brachypodieae</taxon>
        <taxon>Brachypodium</taxon>
    </lineage>
</organism>
<dbReference type="OrthoDB" id="692191at2759"/>
<dbReference type="ExpressionAtlas" id="A0A0Q3KFT8">
    <property type="expression patterns" value="baseline"/>
</dbReference>
<evidence type="ECO:0000313" key="4">
    <source>
        <dbReference type="Proteomes" id="UP000008810"/>
    </source>
</evidence>
<dbReference type="Proteomes" id="UP000008810">
    <property type="component" value="Chromosome 1"/>
</dbReference>
<dbReference type="EnsemblPlants" id="KQK23308">
    <property type="protein sequence ID" value="KQK23308"/>
    <property type="gene ID" value="BRADI_1g72580v3"/>
</dbReference>
<dbReference type="Gramene" id="KQK23308">
    <property type="protein sequence ID" value="KQK23308"/>
    <property type="gene ID" value="BRADI_1g72580v3"/>
</dbReference>
<sequence>MVQLDTKAYITDDRSNGTTATASTREAHVVKVSFWLANPPTVSHLCVHCPGLKVTDFVAEPAVVCSEKNIAILLISFSFPPSNDPDELGFSDFFVYRAHSEHPSLDRLPSPHLRFLYPQEVGLLPCLGDGDDEFVLATLSSRLNPREYDLHMYVSKTGRWSTKLVLLESPPANSRDALLLFRTDKTITLEGGSMAWVNLWRGALLCNVFDENPVVRYIRFPRPANGNKANSKEKCAQLYRDVTYTNNLLKFIEVEPYKRPDICQGLVQPDINVFSDEDYEDDLDTTATRTWYGWKASIWSRKASSTSWYRGFTVDVDEIVISDPTHSDLLPELTVGYPGKSTLQNRVTSSPILRIQGDDVVYLMSKVNFEDEETWVIGVDIKTKNLRGVASFSTDRSVYSSPAYLPCSLSGYLDMTSNSSDGGCNTHGRNDLMNIGNDCCEWARRLYYRG</sequence>
<protein>
    <recommendedName>
        <fullName evidence="1">DUF1618 domain-containing protein</fullName>
    </recommendedName>
</protein>
<name>A0A0Q3KFT8_BRADI</name>
<reference evidence="2 3" key="1">
    <citation type="journal article" date="2010" name="Nature">
        <title>Genome sequencing and analysis of the model grass Brachypodium distachyon.</title>
        <authorList>
            <consortium name="International Brachypodium Initiative"/>
        </authorList>
    </citation>
    <scope>NUCLEOTIDE SEQUENCE [LARGE SCALE GENOMIC DNA]</scope>
    <source>
        <strain evidence="2">Bd21</strain>
        <strain evidence="3">cv. Bd21</strain>
    </source>
</reference>
<evidence type="ECO:0000313" key="3">
    <source>
        <dbReference type="EnsemblPlants" id="KQK23308"/>
    </source>
</evidence>
<keyword evidence="4" id="KW-1185">Reference proteome</keyword>
<accession>A0A0Q3KFT8</accession>
<dbReference type="AlphaFoldDB" id="A0A0Q3KFT8"/>
<reference evidence="3" key="3">
    <citation type="submission" date="2018-08" db="UniProtKB">
        <authorList>
            <consortium name="EnsemblPlants"/>
        </authorList>
    </citation>
    <scope>IDENTIFICATION</scope>
    <source>
        <strain evidence="3">cv. Bd21</strain>
    </source>
</reference>
<dbReference type="Pfam" id="PF07762">
    <property type="entry name" value="DUF1618"/>
    <property type="match status" value="1"/>
</dbReference>
<dbReference type="InterPro" id="IPR011676">
    <property type="entry name" value="DUF1618"/>
</dbReference>
<dbReference type="EMBL" id="CM000880">
    <property type="protein sequence ID" value="KQK23308.1"/>
    <property type="molecule type" value="Genomic_DNA"/>
</dbReference>
<feature type="domain" description="DUF1618" evidence="1">
    <location>
        <begin position="196"/>
        <end position="362"/>
    </location>
</feature>
<gene>
    <name evidence="3" type="primary">LOC100834137</name>
    <name evidence="2" type="ORF">BRADI_1g72580v3</name>
</gene>
<dbReference type="RefSeq" id="XP_014756781.1">
    <property type="nucleotide sequence ID" value="XM_014901295.2"/>
</dbReference>